<evidence type="ECO:0000313" key="2">
    <source>
        <dbReference type="Proteomes" id="UP000824120"/>
    </source>
</evidence>
<name>A0A9J5XNX2_SOLCO</name>
<gene>
    <name evidence="1" type="ORF">H5410_049152</name>
</gene>
<accession>A0A9J5XNX2</accession>
<dbReference type="OrthoDB" id="1107057at2759"/>
<protein>
    <submittedName>
        <fullName evidence="1">Uncharacterized protein</fullName>
    </submittedName>
</protein>
<proteinExistence type="predicted"/>
<dbReference type="Proteomes" id="UP000824120">
    <property type="component" value="Chromosome 9"/>
</dbReference>
<evidence type="ECO:0000313" key="1">
    <source>
        <dbReference type="EMBL" id="KAG5588718.1"/>
    </source>
</evidence>
<dbReference type="EMBL" id="JACXVP010000009">
    <property type="protein sequence ID" value="KAG5588718.1"/>
    <property type="molecule type" value="Genomic_DNA"/>
</dbReference>
<comment type="caution">
    <text evidence="1">The sequence shown here is derived from an EMBL/GenBank/DDBJ whole genome shotgun (WGS) entry which is preliminary data.</text>
</comment>
<keyword evidence="2" id="KW-1185">Reference proteome</keyword>
<organism evidence="1 2">
    <name type="scientific">Solanum commersonii</name>
    <name type="common">Commerson's wild potato</name>
    <name type="synonym">Commerson's nightshade</name>
    <dbReference type="NCBI Taxonomy" id="4109"/>
    <lineage>
        <taxon>Eukaryota</taxon>
        <taxon>Viridiplantae</taxon>
        <taxon>Streptophyta</taxon>
        <taxon>Embryophyta</taxon>
        <taxon>Tracheophyta</taxon>
        <taxon>Spermatophyta</taxon>
        <taxon>Magnoliopsida</taxon>
        <taxon>eudicotyledons</taxon>
        <taxon>Gunneridae</taxon>
        <taxon>Pentapetalae</taxon>
        <taxon>asterids</taxon>
        <taxon>lamiids</taxon>
        <taxon>Solanales</taxon>
        <taxon>Solanaceae</taxon>
        <taxon>Solanoideae</taxon>
        <taxon>Solaneae</taxon>
        <taxon>Solanum</taxon>
    </lineage>
</organism>
<sequence length="130" mass="15272">MEKVITVARHLKIEPRMEGWKDGVQWAQRYCKGKSKGAGVYKMVLAAAVCQVWQERNFRIFQQSTRPQHVIIRQIVQEVFHRATMWQHKTMISFPNNDFLPGLANWHTEKSLRSIRLTKAEAFFIWSSVA</sequence>
<dbReference type="AlphaFoldDB" id="A0A9J5XNX2"/>
<reference evidence="1 2" key="1">
    <citation type="submission" date="2020-09" db="EMBL/GenBank/DDBJ databases">
        <title>De no assembly of potato wild relative species, Solanum commersonii.</title>
        <authorList>
            <person name="Cho K."/>
        </authorList>
    </citation>
    <scope>NUCLEOTIDE SEQUENCE [LARGE SCALE GENOMIC DNA]</scope>
    <source>
        <strain evidence="1">LZ3.2</strain>
        <tissue evidence="1">Leaf</tissue>
    </source>
</reference>